<feature type="compositionally biased region" description="Acidic residues" evidence="1">
    <location>
        <begin position="583"/>
        <end position="617"/>
    </location>
</feature>
<proteinExistence type="predicted"/>
<organism evidence="2 3">
    <name type="scientific">Phytophthora aleatoria</name>
    <dbReference type="NCBI Taxonomy" id="2496075"/>
    <lineage>
        <taxon>Eukaryota</taxon>
        <taxon>Sar</taxon>
        <taxon>Stramenopiles</taxon>
        <taxon>Oomycota</taxon>
        <taxon>Peronosporomycetes</taxon>
        <taxon>Peronosporales</taxon>
        <taxon>Peronosporaceae</taxon>
        <taxon>Phytophthora</taxon>
    </lineage>
</organism>
<protein>
    <recommendedName>
        <fullName evidence="4">M96 mating-specific protein family</fullName>
    </recommendedName>
</protein>
<keyword evidence="3" id="KW-1185">Reference proteome</keyword>
<feature type="region of interest" description="Disordered" evidence="1">
    <location>
        <begin position="44"/>
        <end position="67"/>
    </location>
</feature>
<dbReference type="PANTHER" id="PTHR35796">
    <property type="entry name" value="HYPOTHETICAL CYTOSOLIC PROTEIN"/>
    <property type="match status" value="1"/>
</dbReference>
<gene>
    <name evidence="2" type="ORF">JG688_00014723</name>
</gene>
<dbReference type="Proteomes" id="UP000709295">
    <property type="component" value="Unassembled WGS sequence"/>
</dbReference>
<feature type="compositionally biased region" description="Pro residues" evidence="1">
    <location>
        <begin position="554"/>
        <end position="565"/>
    </location>
</feature>
<dbReference type="EMBL" id="JAENGY010001454">
    <property type="protein sequence ID" value="KAG6949204.1"/>
    <property type="molecule type" value="Genomic_DNA"/>
</dbReference>
<accession>A0A8J5MDB1</accession>
<feature type="compositionally biased region" description="Basic residues" evidence="1">
    <location>
        <begin position="108"/>
        <end position="117"/>
    </location>
</feature>
<sequence length="639" mass="71356">METNDVCEQLNTSTSMSLLDDVDILQVLPTVDNVADTIASIPSPSALQSAVCSPSYTPSNKNEPIGLTPDEAAELLKALDASETSQTPDQEAPVSGDIVAHLLPPKQEKKKRYTGRKKLTDPSTGKTRNPSRERLQNELAYLRKKVVELERELRVLHVGKRFNSSITGSTITKQGDGEASARVWQRIAQRQARGRDDAEAENRRLKSVLQGQIQLAQKLEQVLHKRPNVSVFRDGEGNSPKKRLCLGAEDPSSMYELFLSELDGLYAQLDGVFHQNGMETSVDDSLRKAYVRTRKGSEDQDELYAELQDVNIIPFHFEKASAAMWCAVKRQYSKNRYHSYQGAMEGLDDTIAVMYHSPCKRRGVNTSLDAIMVMRRYVEKDRLAIVWRSVSRGEDEFSGMYTDETGWSVLKRIPPDSGLNLSGCVMHNCVHIVPKRVEYSAPMPQDEIGLLTNLVIDSYEDDVIALSTLVISDQTSTLWMSHETRALSRKTVGFAASRLATDNSKKTKMLARRESEAFVAKLAGLSYPERCRLINEHRAYLAGERDSDVDLPGPAQPPRPVPPPAMGKSAAYIEALKRKGGGDPDDDPEEFAQDDEEEDFEEDGEEQDEEADEEDETETKKWRGTAKRAAKKQKVMTAA</sequence>
<evidence type="ECO:0000313" key="2">
    <source>
        <dbReference type="EMBL" id="KAG6949204.1"/>
    </source>
</evidence>
<dbReference type="AlphaFoldDB" id="A0A8J5MDB1"/>
<feature type="compositionally biased region" description="Polar residues" evidence="1">
    <location>
        <begin position="44"/>
        <end position="62"/>
    </location>
</feature>
<reference evidence="2" key="1">
    <citation type="submission" date="2021-01" db="EMBL/GenBank/DDBJ databases">
        <title>Phytophthora aleatoria, a newly-described species from Pinus radiata is distinct from Phytophthora cactorum isolates based on comparative genomics.</title>
        <authorList>
            <person name="Mcdougal R."/>
            <person name="Panda P."/>
            <person name="Williams N."/>
            <person name="Studholme D.J."/>
        </authorList>
    </citation>
    <scope>NUCLEOTIDE SEQUENCE</scope>
    <source>
        <strain evidence="2">NZFS 4037</strain>
    </source>
</reference>
<feature type="region of interest" description="Disordered" evidence="1">
    <location>
        <begin position="82"/>
        <end position="133"/>
    </location>
</feature>
<comment type="caution">
    <text evidence="2">The sequence shown here is derived from an EMBL/GenBank/DDBJ whole genome shotgun (WGS) entry which is preliminary data.</text>
</comment>
<feature type="region of interest" description="Disordered" evidence="1">
    <location>
        <begin position="545"/>
        <end position="639"/>
    </location>
</feature>
<evidence type="ECO:0008006" key="4">
    <source>
        <dbReference type="Google" id="ProtNLM"/>
    </source>
</evidence>
<evidence type="ECO:0000256" key="1">
    <source>
        <dbReference type="SAM" id="MobiDB-lite"/>
    </source>
</evidence>
<name>A0A8J5MDB1_9STRA</name>
<dbReference type="PANTHER" id="PTHR35796:SF3">
    <property type="entry name" value="BHLH DOMAIN-CONTAINING PROTEIN"/>
    <property type="match status" value="1"/>
</dbReference>
<feature type="compositionally biased region" description="Basic residues" evidence="1">
    <location>
        <begin position="622"/>
        <end position="639"/>
    </location>
</feature>
<evidence type="ECO:0000313" key="3">
    <source>
        <dbReference type="Proteomes" id="UP000709295"/>
    </source>
</evidence>